<dbReference type="Proteomes" id="UP001732700">
    <property type="component" value="Chromosome 3C"/>
</dbReference>
<evidence type="ECO:0000313" key="1">
    <source>
        <dbReference type="EnsemblPlants" id="AVESA.00010b.r2.3CG0512130.1.CDS.1"/>
    </source>
</evidence>
<accession>A0ACD5VT34</accession>
<dbReference type="EnsemblPlants" id="AVESA.00010b.r2.3CG0512130.1">
    <property type="protein sequence ID" value="AVESA.00010b.r2.3CG0512130.1.CDS.1"/>
    <property type="gene ID" value="AVESA.00010b.r2.3CG0512130"/>
</dbReference>
<evidence type="ECO:0000313" key="2">
    <source>
        <dbReference type="Proteomes" id="UP001732700"/>
    </source>
</evidence>
<organism evidence="1 2">
    <name type="scientific">Avena sativa</name>
    <name type="common">Oat</name>
    <dbReference type="NCBI Taxonomy" id="4498"/>
    <lineage>
        <taxon>Eukaryota</taxon>
        <taxon>Viridiplantae</taxon>
        <taxon>Streptophyta</taxon>
        <taxon>Embryophyta</taxon>
        <taxon>Tracheophyta</taxon>
        <taxon>Spermatophyta</taxon>
        <taxon>Magnoliopsida</taxon>
        <taxon>Liliopsida</taxon>
        <taxon>Poales</taxon>
        <taxon>Poaceae</taxon>
        <taxon>BOP clade</taxon>
        <taxon>Pooideae</taxon>
        <taxon>Poodae</taxon>
        <taxon>Poeae</taxon>
        <taxon>Poeae Chloroplast Group 1 (Aveneae type)</taxon>
        <taxon>Aveninae</taxon>
        <taxon>Avena</taxon>
    </lineage>
</organism>
<sequence length="391" mass="44259">MAGASVLFRPWPLSLHSSYFSWTWTTTIAVTTLTEAELMALSHMFYSWGPWSWRSHRCSGLLDLLGHARSCMPGDGTCFTARSCIRRRFRAANSRRWLYSIGQYSLLGFCTRDATELRSRMTKRVGLGDWWNKLHYSSTTEVSQSARDLVLGAIPKRGLGDMRNARGRWILQKTGLYDEISWSVDDTDFDQSILIWHVATDVYLCCREEEPPPAAAEAGDAEQAQEDQSAAHLLAETVRELSNYMMFLYVVHPHMLPGPVRGSRYNNNCDGLVTLWHQRSPELEGRDDYGARTPREHLARLLRCEYGDDSDDHGTSSSSRRHADASSIQIQDDNNPHGLAYIDGAGLAGMLLSDEWGVPDALQMIAEVWIEMLCYAARHCTEVSHSKQCWN</sequence>
<keyword evidence="2" id="KW-1185">Reference proteome</keyword>
<name>A0ACD5VT34_AVESA</name>
<reference evidence="1" key="2">
    <citation type="submission" date="2025-09" db="UniProtKB">
        <authorList>
            <consortium name="EnsemblPlants"/>
        </authorList>
    </citation>
    <scope>IDENTIFICATION</scope>
</reference>
<reference evidence="1" key="1">
    <citation type="submission" date="2021-05" db="EMBL/GenBank/DDBJ databases">
        <authorList>
            <person name="Scholz U."/>
            <person name="Mascher M."/>
            <person name="Fiebig A."/>
        </authorList>
    </citation>
    <scope>NUCLEOTIDE SEQUENCE [LARGE SCALE GENOMIC DNA]</scope>
</reference>
<protein>
    <submittedName>
        <fullName evidence="1">Uncharacterized protein</fullName>
    </submittedName>
</protein>
<proteinExistence type="predicted"/>